<sequence length="477" mass="54393">MPRRTSDLKKMLEKGNIDTSDFILIALDILKNENKILEDQPLEEAMYAIKVDYLEVNYSDAVEKLIAAAKTLKDASIAELFEQAAENAAKNSKPEQVESRRYFENKFVTEQWKTLDTTEHQDSLDRLAKFMVGANKLYAEKQDFSKLRKVNNLNDMEMVIAAIRGFGEEGSATTIVLDKIIEMRHEENALSGFKDRGSERNPDDVGYSQNPGIIKANTPMPLVERREKAVQGSITDSFLIKRTVKDGYSAKNVDVPFINSVSGTAYTLAAVLNEYAKENQQSPTLQKDMDNIIQTFVAFTCKSGFHSLSEMMDVLNSPEVSGVFDGYGLKINHLFSKETLETAIAAASDYTETRQSQKSMLSEISQHSLFKRHAEPTAKANYPGEIALRVREEKLTGPRVERALREMYQEGLQGDKKYSPEHCREMAQQFVNYAKKHHRHFNMDGVKQFLKEMNELIKERQEHIEKNVEHYVMPFEI</sequence>
<dbReference type="EMBL" id="LR134173">
    <property type="protein sequence ID" value="VEB33233.1"/>
    <property type="molecule type" value="Genomic_DNA"/>
</dbReference>
<accession>A0ABY6T1V8</accession>
<reference evidence="1 2" key="1">
    <citation type="submission" date="2018-12" db="EMBL/GenBank/DDBJ databases">
        <authorList>
            <consortium name="Pathogen Informatics"/>
        </authorList>
    </citation>
    <scope>NUCLEOTIDE SEQUENCE [LARGE SCALE GENOMIC DNA]</scope>
    <source>
        <strain evidence="1 2">NCTC11976</strain>
    </source>
</reference>
<evidence type="ECO:0000313" key="1">
    <source>
        <dbReference type="EMBL" id="VEB33233.1"/>
    </source>
</evidence>
<dbReference type="Proteomes" id="UP000277577">
    <property type="component" value="Chromosome"/>
</dbReference>
<proteinExistence type="predicted"/>
<keyword evidence="2" id="KW-1185">Reference proteome</keyword>
<evidence type="ECO:0000313" key="2">
    <source>
        <dbReference type="Proteomes" id="UP000277577"/>
    </source>
</evidence>
<dbReference type="RefSeq" id="WP_028380704.1">
    <property type="nucleotide sequence ID" value="NZ_CAAAIT010000003.1"/>
</dbReference>
<name>A0ABY6T1V8_9GAMM</name>
<gene>
    <name evidence="1" type="ORF">NCTC11976_00276</name>
</gene>
<protein>
    <submittedName>
        <fullName evidence="1">Dot/Icm T4SS effector</fullName>
    </submittedName>
</protein>
<organism evidence="1 2">
    <name type="scientific">Legionella cherrii</name>
    <dbReference type="NCBI Taxonomy" id="28084"/>
    <lineage>
        <taxon>Bacteria</taxon>
        <taxon>Pseudomonadati</taxon>
        <taxon>Pseudomonadota</taxon>
        <taxon>Gammaproteobacteria</taxon>
        <taxon>Legionellales</taxon>
        <taxon>Legionellaceae</taxon>
        <taxon>Legionella</taxon>
    </lineage>
</organism>